<organism evidence="2">
    <name type="scientific">marine sediment metagenome</name>
    <dbReference type="NCBI Taxonomy" id="412755"/>
    <lineage>
        <taxon>unclassified sequences</taxon>
        <taxon>metagenomes</taxon>
        <taxon>ecological metagenomes</taxon>
    </lineage>
</organism>
<feature type="non-terminal residue" evidence="2">
    <location>
        <position position="448"/>
    </location>
</feature>
<feature type="region of interest" description="Disordered" evidence="1">
    <location>
        <begin position="36"/>
        <end position="82"/>
    </location>
</feature>
<feature type="region of interest" description="Disordered" evidence="1">
    <location>
        <begin position="1"/>
        <end position="24"/>
    </location>
</feature>
<gene>
    <name evidence="2" type="ORF">S01H4_17486</name>
</gene>
<dbReference type="EMBL" id="BART01007707">
    <property type="protein sequence ID" value="GAG62109.1"/>
    <property type="molecule type" value="Genomic_DNA"/>
</dbReference>
<protein>
    <submittedName>
        <fullName evidence="2">Uncharacterized protein</fullName>
    </submittedName>
</protein>
<evidence type="ECO:0000313" key="2">
    <source>
        <dbReference type="EMBL" id="GAG62109.1"/>
    </source>
</evidence>
<sequence length="448" mass="51088">PDDFDSSDDDLDLQKSREKSGLSSLAIDAKAREEGQASFHLTSHVEGVRETNHLQRQQDTHDLPNPTNGQAANEEEEKVDPLRTRQNAYPRAGKYDRVPAGVEIPGFKDKNTDVDVDFIKVVCTMEDKFYAVVDDQGNIETLTGLARGEHFFDILCNSGYRELLGLGSTVSQPGPRFGYTQMRPRMSCSTNSDKMGKYVPEGFRYKEHLLCVGDFEITLSMENTDSEFTEDQYDSGDFVAVRIAHYLREIGYPSVVCHPRFSTTRIILKPWCTQRKSILLKDLMVAIGAASPKFISFIWHGMRWPLLQTGKEGVTPRQAEYYDRTSPMIAFWRWITGVREDEVFKESGCKLQITVMDVACKFLKLEYPSSFHYFGESTREIKKIIFPDNPSQMSMNISTYPMWDARRPHGGVAGQMCYHDRVGSPLPISNFKFYHCIAHLVRTVNFMV</sequence>
<name>X0YZ81_9ZZZZ</name>
<proteinExistence type="predicted"/>
<feature type="compositionally biased region" description="Basic and acidic residues" evidence="1">
    <location>
        <begin position="46"/>
        <end position="62"/>
    </location>
</feature>
<feature type="compositionally biased region" description="Acidic residues" evidence="1">
    <location>
        <begin position="1"/>
        <end position="11"/>
    </location>
</feature>
<feature type="non-terminal residue" evidence="2">
    <location>
        <position position="1"/>
    </location>
</feature>
<evidence type="ECO:0000256" key="1">
    <source>
        <dbReference type="SAM" id="MobiDB-lite"/>
    </source>
</evidence>
<accession>X0YZ81</accession>
<reference evidence="2" key="1">
    <citation type="journal article" date="2014" name="Front. Microbiol.">
        <title>High frequency of phylogenetically diverse reductive dehalogenase-homologous genes in deep subseafloor sedimentary metagenomes.</title>
        <authorList>
            <person name="Kawai M."/>
            <person name="Futagami T."/>
            <person name="Toyoda A."/>
            <person name="Takaki Y."/>
            <person name="Nishi S."/>
            <person name="Hori S."/>
            <person name="Arai W."/>
            <person name="Tsubouchi T."/>
            <person name="Morono Y."/>
            <person name="Uchiyama I."/>
            <person name="Ito T."/>
            <person name="Fujiyama A."/>
            <person name="Inagaki F."/>
            <person name="Takami H."/>
        </authorList>
    </citation>
    <scope>NUCLEOTIDE SEQUENCE</scope>
    <source>
        <strain evidence="2">Expedition CK06-06</strain>
    </source>
</reference>
<comment type="caution">
    <text evidence="2">The sequence shown here is derived from an EMBL/GenBank/DDBJ whole genome shotgun (WGS) entry which is preliminary data.</text>
</comment>
<dbReference type="AlphaFoldDB" id="X0YZ81"/>